<dbReference type="InterPro" id="IPR036249">
    <property type="entry name" value="Thioredoxin-like_sf"/>
</dbReference>
<dbReference type="Gene3D" id="3.40.30.10">
    <property type="entry name" value="Glutaredoxin"/>
    <property type="match status" value="2"/>
</dbReference>
<evidence type="ECO:0000259" key="2">
    <source>
        <dbReference type="PROSITE" id="PS51352"/>
    </source>
</evidence>
<sequence length="305" mass="34027">MKLPALLAACCLLLSTWAGAQTADYQRIALQRFPDLATVNLDSLPKGKPLYLKFWASWCKPCMAQMPHFEHAYQQYHDRINVVALDININERKAAIQRVIQRFGLTVPVWLDQDGALGVALGLVGTPYHVLIDAKGQVVYTSHEADAELDRHLALLADGKASPAADTGALSASQSQALLKPWLKGRHLLFFTATWCDWYLADTRPAMSQRCIKVQKGLAALHQKLAGQPWQGFVNHLWTTQDDVSKFEQQYQMPIPFAIDTQGVLFNHFAIRELPTLLLLEDGKVKARITDFDSPEAIAAQISAR</sequence>
<feature type="signal peptide" evidence="1">
    <location>
        <begin position="1"/>
        <end position="20"/>
    </location>
</feature>
<dbReference type="InterPro" id="IPR013766">
    <property type="entry name" value="Thioredoxin_domain"/>
</dbReference>
<feature type="chain" id="PRO_5018201814" evidence="1">
    <location>
        <begin position="21"/>
        <end position="305"/>
    </location>
</feature>
<dbReference type="CDD" id="cd02966">
    <property type="entry name" value="TlpA_like_family"/>
    <property type="match status" value="1"/>
</dbReference>
<protein>
    <submittedName>
        <fullName evidence="3">Thiol-disulfide isomerase/thioredoxin</fullName>
    </submittedName>
</protein>
<dbReference type="PANTHER" id="PTHR42852">
    <property type="entry name" value="THIOL:DISULFIDE INTERCHANGE PROTEIN DSBE"/>
    <property type="match status" value="1"/>
</dbReference>
<dbReference type="InterPro" id="IPR050553">
    <property type="entry name" value="Thioredoxin_ResA/DsbE_sf"/>
</dbReference>
<dbReference type="RefSeq" id="WP_123422179.1">
    <property type="nucleotide sequence ID" value="NZ_RJUL01000008.1"/>
</dbReference>
<dbReference type="CDD" id="cd02947">
    <property type="entry name" value="TRX_family"/>
    <property type="match status" value="1"/>
</dbReference>
<dbReference type="GO" id="GO:0016491">
    <property type="term" value="F:oxidoreductase activity"/>
    <property type="evidence" value="ECO:0007669"/>
    <property type="project" value="InterPro"/>
</dbReference>
<reference evidence="3 4" key="1">
    <citation type="submission" date="2018-11" db="EMBL/GenBank/DDBJ databases">
        <title>Genomic Encyclopedia of Type Strains, Phase IV (KMG-IV): sequencing the most valuable type-strain genomes for metagenomic binning, comparative biology and taxonomic classification.</title>
        <authorList>
            <person name="Goeker M."/>
        </authorList>
    </citation>
    <scope>NUCLEOTIDE SEQUENCE [LARGE SCALE GENOMIC DNA]</scope>
    <source>
        <strain evidence="3 4">DSM 21945</strain>
    </source>
</reference>
<dbReference type="PANTHER" id="PTHR42852:SF13">
    <property type="entry name" value="PROTEIN DIPZ"/>
    <property type="match status" value="1"/>
</dbReference>
<dbReference type="STRING" id="584787.GCA_001247655_03821"/>
<dbReference type="InterPro" id="IPR013740">
    <property type="entry name" value="Redoxin"/>
</dbReference>
<keyword evidence="4" id="KW-1185">Reference proteome</keyword>
<proteinExistence type="predicted"/>
<accession>A0A3N1PFS7</accession>
<evidence type="ECO:0000313" key="4">
    <source>
        <dbReference type="Proteomes" id="UP000268033"/>
    </source>
</evidence>
<dbReference type="GO" id="GO:0016853">
    <property type="term" value="F:isomerase activity"/>
    <property type="evidence" value="ECO:0007669"/>
    <property type="project" value="UniProtKB-KW"/>
</dbReference>
<dbReference type="Pfam" id="PF08534">
    <property type="entry name" value="Redoxin"/>
    <property type="match status" value="1"/>
</dbReference>
<evidence type="ECO:0000313" key="3">
    <source>
        <dbReference type="EMBL" id="ROQ23376.1"/>
    </source>
</evidence>
<dbReference type="AlphaFoldDB" id="A0A3N1PFS7"/>
<comment type="caution">
    <text evidence="3">The sequence shown here is derived from an EMBL/GenBank/DDBJ whole genome shotgun (WGS) entry which is preliminary data.</text>
</comment>
<dbReference type="SUPFAM" id="SSF52833">
    <property type="entry name" value="Thioredoxin-like"/>
    <property type="match status" value="2"/>
</dbReference>
<dbReference type="PROSITE" id="PS51352">
    <property type="entry name" value="THIOREDOXIN_2"/>
    <property type="match status" value="1"/>
</dbReference>
<organism evidence="3 4">
    <name type="scientific">Gallaecimonas pentaromativorans</name>
    <dbReference type="NCBI Taxonomy" id="584787"/>
    <lineage>
        <taxon>Bacteria</taxon>
        <taxon>Pseudomonadati</taxon>
        <taxon>Pseudomonadota</taxon>
        <taxon>Gammaproteobacteria</taxon>
        <taxon>Enterobacterales</taxon>
        <taxon>Gallaecimonadaceae</taxon>
        <taxon>Gallaecimonas</taxon>
    </lineage>
</organism>
<keyword evidence="1" id="KW-0732">Signal</keyword>
<gene>
    <name evidence="3" type="ORF">EDC28_108114</name>
</gene>
<dbReference type="Proteomes" id="UP000268033">
    <property type="component" value="Unassembled WGS sequence"/>
</dbReference>
<name>A0A3N1PFS7_9GAMM</name>
<evidence type="ECO:0000256" key="1">
    <source>
        <dbReference type="SAM" id="SignalP"/>
    </source>
</evidence>
<feature type="domain" description="Thioredoxin" evidence="2">
    <location>
        <begin position="12"/>
        <end position="161"/>
    </location>
</feature>
<keyword evidence="3" id="KW-0413">Isomerase</keyword>
<dbReference type="EMBL" id="RJUL01000008">
    <property type="protein sequence ID" value="ROQ23376.1"/>
    <property type="molecule type" value="Genomic_DNA"/>
</dbReference>